<dbReference type="Proteomes" id="UP000054342">
    <property type="component" value="Unassembled WGS sequence"/>
</dbReference>
<reference evidence="3 4" key="1">
    <citation type="submission" date="2015-01" db="EMBL/GenBank/DDBJ databases">
        <title>The Genome Sequence of Exophiala xenobiotica CBS118157.</title>
        <authorList>
            <consortium name="The Broad Institute Genomics Platform"/>
            <person name="Cuomo C."/>
            <person name="de Hoog S."/>
            <person name="Gorbushina A."/>
            <person name="Stielow B."/>
            <person name="Teixiera M."/>
            <person name="Abouelleil A."/>
            <person name="Chapman S.B."/>
            <person name="Priest M."/>
            <person name="Young S.K."/>
            <person name="Wortman J."/>
            <person name="Nusbaum C."/>
            <person name="Birren B."/>
        </authorList>
    </citation>
    <scope>NUCLEOTIDE SEQUENCE [LARGE SCALE GENOMIC DNA]</scope>
    <source>
        <strain evidence="3 4">CBS 118157</strain>
    </source>
</reference>
<protein>
    <recommendedName>
        <fullName evidence="2">Hypervirulence associated protein TUDOR domain-containing protein</fullName>
    </recommendedName>
</protein>
<evidence type="ECO:0000259" key="2">
    <source>
        <dbReference type="Pfam" id="PF11160"/>
    </source>
</evidence>
<evidence type="ECO:0000256" key="1">
    <source>
        <dbReference type="SAM" id="MobiDB-lite"/>
    </source>
</evidence>
<name>A0A0D2EMC6_9EURO</name>
<dbReference type="HOGENOM" id="CLU_177181_0_0_1"/>
<accession>A0A0D2EMC6</accession>
<dbReference type="Pfam" id="PF11160">
    <property type="entry name" value="Hva1_TUDOR"/>
    <property type="match status" value="1"/>
</dbReference>
<sequence length="79" mass="8391">MSDVKSKGGATIEKGDTVSTPYRGGKHEGQVEQIVTDDNEAQNLGVKGTKHAPAVVFTDQNNKKVAHKPGTVTDLDKES</sequence>
<dbReference type="OrthoDB" id="2138648at2759"/>
<dbReference type="RefSeq" id="XP_013316479.1">
    <property type="nucleotide sequence ID" value="XM_013461025.1"/>
</dbReference>
<evidence type="ECO:0000313" key="3">
    <source>
        <dbReference type="EMBL" id="KIW55895.1"/>
    </source>
</evidence>
<proteinExistence type="predicted"/>
<dbReference type="InterPro" id="IPR021331">
    <property type="entry name" value="Hva1_TUDOR"/>
</dbReference>
<organism evidence="3 4">
    <name type="scientific">Exophiala xenobiotica</name>
    <dbReference type="NCBI Taxonomy" id="348802"/>
    <lineage>
        <taxon>Eukaryota</taxon>
        <taxon>Fungi</taxon>
        <taxon>Dikarya</taxon>
        <taxon>Ascomycota</taxon>
        <taxon>Pezizomycotina</taxon>
        <taxon>Eurotiomycetes</taxon>
        <taxon>Chaetothyriomycetidae</taxon>
        <taxon>Chaetothyriales</taxon>
        <taxon>Herpotrichiellaceae</taxon>
        <taxon>Exophiala</taxon>
    </lineage>
</organism>
<dbReference type="AlphaFoldDB" id="A0A0D2EMC6"/>
<keyword evidence="4" id="KW-1185">Reference proteome</keyword>
<feature type="region of interest" description="Disordered" evidence="1">
    <location>
        <begin position="1"/>
        <end position="52"/>
    </location>
</feature>
<dbReference type="GeneID" id="25326511"/>
<dbReference type="Gene3D" id="2.30.30.1060">
    <property type="match status" value="1"/>
</dbReference>
<dbReference type="EMBL" id="KN847319">
    <property type="protein sequence ID" value="KIW55895.1"/>
    <property type="molecule type" value="Genomic_DNA"/>
</dbReference>
<feature type="region of interest" description="Disordered" evidence="1">
    <location>
        <begin position="60"/>
        <end position="79"/>
    </location>
</feature>
<evidence type="ECO:0000313" key="4">
    <source>
        <dbReference type="Proteomes" id="UP000054342"/>
    </source>
</evidence>
<dbReference type="STRING" id="348802.A0A0D2EMC6"/>
<feature type="domain" description="Hypervirulence associated protein TUDOR" evidence="2">
    <location>
        <begin position="15"/>
        <end position="72"/>
    </location>
</feature>
<gene>
    <name evidence="3" type="ORF">PV05_04603</name>
</gene>